<dbReference type="Proteomes" id="UP000308014">
    <property type="component" value="Unassembled WGS sequence"/>
</dbReference>
<dbReference type="Pfam" id="PF00010">
    <property type="entry name" value="HLH"/>
    <property type="match status" value="1"/>
</dbReference>
<feature type="compositionally biased region" description="Low complexity" evidence="1">
    <location>
        <begin position="45"/>
        <end position="62"/>
    </location>
</feature>
<accession>A0A4S8VA99</accession>
<dbReference type="SMART" id="SM00353">
    <property type="entry name" value="HLH"/>
    <property type="match status" value="1"/>
</dbReference>
<feature type="region of interest" description="Disordered" evidence="1">
    <location>
        <begin position="31"/>
        <end position="149"/>
    </location>
</feature>
<dbReference type="GO" id="GO:0046983">
    <property type="term" value="F:protein dimerization activity"/>
    <property type="evidence" value="ECO:0007669"/>
    <property type="project" value="InterPro"/>
</dbReference>
<reference evidence="3 4" key="1">
    <citation type="submission" date="2018-10" db="EMBL/GenBank/DDBJ databases">
        <title>Fifty Aureobasidium pullulans genomes reveal a recombining polyextremotolerant generalist.</title>
        <authorList>
            <person name="Gostincar C."/>
            <person name="Turk M."/>
            <person name="Zajc J."/>
            <person name="Gunde-Cimerman N."/>
        </authorList>
    </citation>
    <scope>NUCLEOTIDE SEQUENCE [LARGE SCALE GENOMIC DNA]</scope>
    <source>
        <strain evidence="3 4">EXF-11318</strain>
    </source>
</reference>
<organism evidence="3 4">
    <name type="scientific">Aureobasidium pullulans</name>
    <name type="common">Black yeast</name>
    <name type="synonym">Pullularia pullulans</name>
    <dbReference type="NCBI Taxonomy" id="5580"/>
    <lineage>
        <taxon>Eukaryota</taxon>
        <taxon>Fungi</taxon>
        <taxon>Dikarya</taxon>
        <taxon>Ascomycota</taxon>
        <taxon>Pezizomycotina</taxon>
        <taxon>Dothideomycetes</taxon>
        <taxon>Dothideomycetidae</taxon>
        <taxon>Dothideales</taxon>
        <taxon>Saccotheciaceae</taxon>
        <taxon>Aureobasidium</taxon>
    </lineage>
</organism>
<dbReference type="PANTHER" id="PTHR46266">
    <property type="entry name" value="TRANSCRIPTION FACTOR TT8"/>
    <property type="match status" value="1"/>
</dbReference>
<feature type="domain" description="BHLH" evidence="2">
    <location>
        <begin position="143"/>
        <end position="194"/>
    </location>
</feature>
<gene>
    <name evidence="3" type="ORF">D6D24_09355</name>
</gene>
<protein>
    <recommendedName>
        <fullName evidence="2">BHLH domain-containing protein</fullName>
    </recommendedName>
</protein>
<dbReference type="EMBL" id="QZAJ01000631">
    <property type="protein sequence ID" value="THW08261.1"/>
    <property type="molecule type" value="Genomic_DNA"/>
</dbReference>
<evidence type="ECO:0000313" key="4">
    <source>
        <dbReference type="Proteomes" id="UP000308014"/>
    </source>
</evidence>
<comment type="caution">
    <text evidence="3">The sequence shown here is derived from an EMBL/GenBank/DDBJ whole genome shotgun (WGS) entry which is preliminary data.</text>
</comment>
<dbReference type="PROSITE" id="PS50888">
    <property type="entry name" value="BHLH"/>
    <property type="match status" value="1"/>
</dbReference>
<feature type="compositionally biased region" description="Polar residues" evidence="1">
    <location>
        <begin position="258"/>
        <end position="271"/>
    </location>
</feature>
<dbReference type="AlphaFoldDB" id="A0A4S8VA99"/>
<feature type="compositionally biased region" description="Acidic residues" evidence="1">
    <location>
        <begin position="239"/>
        <end position="252"/>
    </location>
</feature>
<evidence type="ECO:0000259" key="2">
    <source>
        <dbReference type="PROSITE" id="PS50888"/>
    </source>
</evidence>
<name>A0A4S8VA99_AURPU</name>
<dbReference type="SUPFAM" id="SSF47459">
    <property type="entry name" value="HLH, helix-loop-helix DNA-binding domain"/>
    <property type="match status" value="1"/>
</dbReference>
<dbReference type="InterPro" id="IPR011598">
    <property type="entry name" value="bHLH_dom"/>
</dbReference>
<sequence>MASSHLPPTPASSTDIRGKEKLVPLASAFTLPPSAYADGSDRATSSPLSSHGSDSSYHPHSPVSLNNGRRKSTAAQSSSSKADDTFALPPPPTRNRKIIQMKPKTAASEKQKEEEVEAAPAKGAGGRKKGTNASSTAASRKVARKTAHSLIERRRRSKMNEEFGVLKDMIPACHGQEMHKLAILQVGHSAQSASIDYLRYLERCITDLKADNTAVRQNSTSQPSAPVVPAPQPAAAVDEPMEPEEDDDDQEMSDTHHSTGASTPNGPLLAHTQSRESIPSLASLPSMSHFTNMSPAIAPSEASSSRHYSISSTSAPSFSPYIHSQQASPFFAPTAGQHEPAPFALTSPALRAQDSSMHRPGVVNEDARLRERREKELDHEAMAALLMLNTDRRTYKDRSGRGMSVQDLLSN</sequence>
<dbReference type="InterPro" id="IPR036638">
    <property type="entry name" value="HLH_DNA-bd_sf"/>
</dbReference>
<dbReference type="PANTHER" id="PTHR46266:SF4">
    <property type="entry name" value="TRANSCRIPTION FACTOR TT8"/>
    <property type="match status" value="1"/>
</dbReference>
<evidence type="ECO:0000313" key="3">
    <source>
        <dbReference type="EMBL" id="THW08261.1"/>
    </source>
</evidence>
<dbReference type="Gene3D" id="4.10.280.10">
    <property type="entry name" value="Helix-loop-helix DNA-binding domain"/>
    <property type="match status" value="1"/>
</dbReference>
<evidence type="ECO:0000256" key="1">
    <source>
        <dbReference type="SAM" id="MobiDB-lite"/>
    </source>
</evidence>
<proteinExistence type="predicted"/>
<feature type="region of interest" description="Disordered" evidence="1">
    <location>
        <begin position="215"/>
        <end position="271"/>
    </location>
</feature>